<dbReference type="PANTHER" id="PTHR38764:SF1">
    <property type="entry name" value="ACYL CARRIER PROTEIN PHOSPHODIESTERASE"/>
    <property type="match status" value="1"/>
</dbReference>
<dbReference type="Proteomes" id="UP000076603">
    <property type="component" value="Unassembled WGS sequence"/>
</dbReference>
<accession>A0A162R5V1</accession>
<sequence length="155" mass="18649">MHRKLNGFTDSNLVFLESKKRISSLNRRFAGVLIDMFYDHFLSKNWCKYSSMPLEEYADNFYNMLKRFSYCLPDKLIARMPLMIEENWLVSYRKIDGIKKSLDRISWRFSKSKHPLLNPADELVRNYESLELDFKTFFPYTIEYANKLKGIHVCY</sequence>
<evidence type="ECO:0000256" key="1">
    <source>
        <dbReference type="ARBA" id="ARBA00022516"/>
    </source>
</evidence>
<dbReference type="PANTHER" id="PTHR38764">
    <property type="entry name" value="ACYL CARRIER PROTEIN PHOSPHODIESTERASE"/>
    <property type="match status" value="1"/>
</dbReference>
<dbReference type="EC" id="3.1.4.14" evidence="4"/>
<protein>
    <submittedName>
        <fullName evidence="4">Acyl carrier protein phosphodiesterase</fullName>
        <ecNumber evidence="4">3.1.4.14</ecNumber>
    </submittedName>
</protein>
<dbReference type="GO" id="GO:0006633">
    <property type="term" value="P:fatty acid biosynthetic process"/>
    <property type="evidence" value="ECO:0007669"/>
    <property type="project" value="InterPro"/>
</dbReference>
<keyword evidence="3" id="KW-0443">Lipid metabolism</keyword>
<dbReference type="Pfam" id="PF04336">
    <property type="entry name" value="ACP_PD"/>
    <property type="match status" value="1"/>
</dbReference>
<keyword evidence="2 4" id="KW-0378">Hydrolase</keyword>
<gene>
    <name evidence="4" type="primary">acpH</name>
    <name evidence="4" type="ORF">CLMAG_49630</name>
</gene>
<dbReference type="InterPro" id="IPR007431">
    <property type="entry name" value="ACP_PD"/>
</dbReference>
<organism evidence="4 5">
    <name type="scientific">Clostridium magnum DSM 2767</name>
    <dbReference type="NCBI Taxonomy" id="1121326"/>
    <lineage>
        <taxon>Bacteria</taxon>
        <taxon>Bacillati</taxon>
        <taxon>Bacillota</taxon>
        <taxon>Clostridia</taxon>
        <taxon>Eubacteriales</taxon>
        <taxon>Clostridiaceae</taxon>
        <taxon>Clostridium</taxon>
    </lineage>
</organism>
<evidence type="ECO:0000313" key="5">
    <source>
        <dbReference type="Proteomes" id="UP000076603"/>
    </source>
</evidence>
<keyword evidence="5" id="KW-1185">Reference proteome</keyword>
<comment type="caution">
    <text evidence="4">The sequence shown here is derived from an EMBL/GenBank/DDBJ whole genome shotgun (WGS) entry which is preliminary data.</text>
</comment>
<dbReference type="EMBL" id="LWAE01000008">
    <property type="protein sequence ID" value="KZL89474.1"/>
    <property type="molecule type" value="Genomic_DNA"/>
</dbReference>
<dbReference type="AlphaFoldDB" id="A0A162R5V1"/>
<proteinExistence type="predicted"/>
<name>A0A162R5V1_9CLOT</name>
<dbReference type="GO" id="GO:0008770">
    <property type="term" value="F:[acyl-carrier-protein] phosphodiesterase activity"/>
    <property type="evidence" value="ECO:0007669"/>
    <property type="project" value="UniProtKB-EC"/>
</dbReference>
<evidence type="ECO:0000256" key="2">
    <source>
        <dbReference type="ARBA" id="ARBA00022801"/>
    </source>
</evidence>
<dbReference type="PATRIC" id="fig|1121326.3.peg.5028"/>
<keyword evidence="1" id="KW-0444">Lipid biosynthesis</keyword>
<dbReference type="STRING" id="1121326.CLMAG_49630"/>
<evidence type="ECO:0000256" key="3">
    <source>
        <dbReference type="ARBA" id="ARBA00023098"/>
    </source>
</evidence>
<evidence type="ECO:0000313" key="4">
    <source>
        <dbReference type="EMBL" id="KZL89474.1"/>
    </source>
</evidence>
<reference evidence="4 5" key="1">
    <citation type="submission" date="2016-04" db="EMBL/GenBank/DDBJ databases">
        <title>Genome sequence of Clostridium magnum DSM 2767.</title>
        <authorList>
            <person name="Poehlein A."/>
            <person name="Uhlig R."/>
            <person name="Fischer R."/>
            <person name="Bahl H."/>
            <person name="Daniel R."/>
        </authorList>
    </citation>
    <scope>NUCLEOTIDE SEQUENCE [LARGE SCALE GENOMIC DNA]</scope>
    <source>
        <strain evidence="4 5">DSM 2767</strain>
    </source>
</reference>